<proteinExistence type="predicted"/>
<evidence type="ECO:0000313" key="2">
    <source>
        <dbReference type="Proteomes" id="UP000198569"/>
    </source>
</evidence>
<keyword evidence="2" id="KW-1185">Reference proteome</keyword>
<accession>A0A1H3BHJ0</accession>
<dbReference type="STRING" id="229203.SAMN05444338_11016"/>
<reference evidence="2" key="1">
    <citation type="submission" date="2016-10" db="EMBL/GenBank/DDBJ databases">
        <authorList>
            <person name="Varghese N."/>
            <person name="Submissions S."/>
        </authorList>
    </citation>
    <scope>NUCLEOTIDE SEQUENCE [LARGE SCALE GENOMIC DNA]</scope>
    <source>
        <strain evidence="2">DSM 15718</strain>
    </source>
</reference>
<name>A0A1H3BHJ0_9FLAO</name>
<dbReference type="AlphaFoldDB" id="A0A1H3BHJ0"/>
<evidence type="ECO:0000313" key="1">
    <source>
        <dbReference type="EMBL" id="SDX41188.1"/>
    </source>
</evidence>
<dbReference type="EMBL" id="FNMV01000010">
    <property type="protein sequence ID" value="SDX41188.1"/>
    <property type="molecule type" value="Genomic_DNA"/>
</dbReference>
<organism evidence="1 2">
    <name type="scientific">Flavobacterium degerlachei</name>
    <dbReference type="NCBI Taxonomy" id="229203"/>
    <lineage>
        <taxon>Bacteria</taxon>
        <taxon>Pseudomonadati</taxon>
        <taxon>Bacteroidota</taxon>
        <taxon>Flavobacteriia</taxon>
        <taxon>Flavobacteriales</taxon>
        <taxon>Flavobacteriaceae</taxon>
        <taxon>Flavobacterium</taxon>
    </lineage>
</organism>
<dbReference type="Proteomes" id="UP000198569">
    <property type="component" value="Unassembled WGS sequence"/>
</dbReference>
<gene>
    <name evidence="1" type="ORF">SAMN05444338_11016</name>
</gene>
<protein>
    <submittedName>
        <fullName evidence="1">Uncharacterized protein</fullName>
    </submittedName>
</protein>
<sequence length="69" mass="8265">MARVVMKIKVMEKGNINSQILKIKKRNANCVSFFLRHKLLYIIRNSTLHNSELIFFLQREKIKYSVLKQ</sequence>